<evidence type="ECO:0000256" key="5">
    <source>
        <dbReference type="ARBA" id="ARBA00022806"/>
    </source>
</evidence>
<dbReference type="PROSITE" id="PS50967">
    <property type="entry name" value="HRDC"/>
    <property type="match status" value="1"/>
</dbReference>
<dbReference type="AlphaFoldDB" id="A0A7C5HJF9"/>
<dbReference type="Pfam" id="PF00271">
    <property type="entry name" value="Helicase_C"/>
    <property type="match status" value="1"/>
</dbReference>
<feature type="domain" description="Helicase C-terminal" evidence="13">
    <location>
        <begin position="73"/>
        <end position="222"/>
    </location>
</feature>
<evidence type="ECO:0000256" key="9">
    <source>
        <dbReference type="ARBA" id="ARBA00034808"/>
    </source>
</evidence>
<keyword evidence="6" id="KW-0238">DNA-binding</keyword>
<dbReference type="GO" id="GO:0009378">
    <property type="term" value="F:four-way junction helicase activity"/>
    <property type="evidence" value="ECO:0007669"/>
    <property type="project" value="TreeGrafter"/>
</dbReference>
<evidence type="ECO:0000256" key="11">
    <source>
        <dbReference type="ARBA" id="ARBA00044550"/>
    </source>
</evidence>
<dbReference type="InterPro" id="IPR018982">
    <property type="entry name" value="RQC_domain"/>
</dbReference>
<dbReference type="InterPro" id="IPR032284">
    <property type="entry name" value="RecQ_Zn-bd"/>
</dbReference>
<dbReference type="GO" id="GO:0043138">
    <property type="term" value="F:3'-5' DNA helicase activity"/>
    <property type="evidence" value="ECO:0007669"/>
    <property type="project" value="UniProtKB-EC"/>
</dbReference>
<reference evidence="14" key="1">
    <citation type="journal article" date="2020" name="mSystems">
        <title>Genome- and Community-Level Interaction Insights into Carbon Utilization and Element Cycling Functions of Hydrothermarchaeota in Hydrothermal Sediment.</title>
        <authorList>
            <person name="Zhou Z."/>
            <person name="Liu Y."/>
            <person name="Xu W."/>
            <person name="Pan J."/>
            <person name="Luo Z.H."/>
            <person name="Li M."/>
        </authorList>
    </citation>
    <scope>NUCLEOTIDE SEQUENCE [LARGE SCALE GENOMIC DNA]</scope>
    <source>
        <strain evidence="14">HyVt-74</strain>
    </source>
</reference>
<dbReference type="InterPro" id="IPR044876">
    <property type="entry name" value="HRDC_dom_sf"/>
</dbReference>
<evidence type="ECO:0000256" key="10">
    <source>
        <dbReference type="ARBA" id="ARBA00044535"/>
    </source>
</evidence>
<dbReference type="GO" id="GO:0005737">
    <property type="term" value="C:cytoplasm"/>
    <property type="evidence" value="ECO:0007669"/>
    <property type="project" value="TreeGrafter"/>
</dbReference>
<evidence type="ECO:0000256" key="1">
    <source>
        <dbReference type="ARBA" id="ARBA00001946"/>
    </source>
</evidence>
<dbReference type="GO" id="GO:0006260">
    <property type="term" value="P:DNA replication"/>
    <property type="evidence" value="ECO:0007669"/>
    <property type="project" value="InterPro"/>
</dbReference>
<proteinExistence type="inferred from homology"/>
<dbReference type="EMBL" id="DRTB01000119">
    <property type="protein sequence ID" value="HHE04749.1"/>
    <property type="molecule type" value="Genomic_DNA"/>
</dbReference>
<protein>
    <recommendedName>
        <fullName evidence="10">ATP-dependent DNA helicase RecQ</fullName>
        <ecNumber evidence="9">5.6.2.4</ecNumber>
    </recommendedName>
    <alternativeName>
        <fullName evidence="11">DNA 3'-5' helicase RecQ</fullName>
    </alternativeName>
</protein>
<dbReference type="Gene3D" id="1.10.10.10">
    <property type="entry name" value="Winged helix-like DNA-binding domain superfamily/Winged helix DNA-binding domain"/>
    <property type="match status" value="1"/>
</dbReference>
<evidence type="ECO:0000256" key="4">
    <source>
        <dbReference type="ARBA" id="ARBA00022801"/>
    </source>
</evidence>
<feature type="domain" description="HRDC" evidence="12">
    <location>
        <begin position="376"/>
        <end position="456"/>
    </location>
</feature>
<comment type="cofactor">
    <cofactor evidence="1">
        <name>Mg(2+)</name>
        <dbReference type="ChEBI" id="CHEBI:18420"/>
    </cofactor>
</comment>
<dbReference type="Pfam" id="PF00570">
    <property type="entry name" value="HRDC"/>
    <property type="match status" value="1"/>
</dbReference>
<dbReference type="Gene3D" id="3.40.50.300">
    <property type="entry name" value="P-loop containing nucleotide triphosphate hydrolases"/>
    <property type="match status" value="2"/>
</dbReference>
<sequence>VSEWGYDFRPDYLSLSGLREYFPNTVISAFTATATRKVQEDIIVHLKLNKPLRIRASFNRKELYYRITRKSNANQQILEFVREHPRESGIIYRTTRKDVENTSAYLNQYGITSLPYHAGLPDNKRKQNQDLFKKDEADIIVATIAFGMGIDKSNVRFVIHGDLPKSIESYYQETGRAGRDGELSHCLLLYSRGDTGKILYHIRNIEDEEEQSRAKKNLSRMISYAETGVCRRKQLLSHFDEAYPGDCGMCDSCNDEIEHIDGTVDAQKVLSAIKRVNERFGINYIIDIIRGADTERIRQYSHNQLPTYGVGKKESKDYWHGVIDELLGQDCIYRDEDKYGVLKITEKGIQVLFGKETLSIAKKQGVKKSKVEIEYSEGDDILFTILKKLRLGIARKKGLPPYMIFSDKTLRGMCLKLPVDNLSFLDINGVGQVKLDSYGDDFLKCIMEYINENEELNFLID</sequence>
<comment type="catalytic activity">
    <reaction evidence="8">
        <text>Couples ATP hydrolysis with the unwinding of duplex DNA by translocating in the 3'-5' direction.</text>
        <dbReference type="EC" id="5.6.2.4"/>
    </reaction>
</comment>
<dbReference type="GO" id="GO:0006310">
    <property type="term" value="P:DNA recombination"/>
    <property type="evidence" value="ECO:0007669"/>
    <property type="project" value="InterPro"/>
</dbReference>
<dbReference type="CDD" id="cd18794">
    <property type="entry name" value="SF2_C_RecQ"/>
    <property type="match status" value="1"/>
</dbReference>
<comment type="caution">
    <text evidence="14">The sequence shown here is derived from an EMBL/GenBank/DDBJ whole genome shotgun (WGS) entry which is preliminary data.</text>
</comment>
<dbReference type="InterPro" id="IPR002121">
    <property type="entry name" value="HRDC_dom"/>
</dbReference>
<feature type="non-terminal residue" evidence="14">
    <location>
        <position position="1"/>
    </location>
</feature>
<evidence type="ECO:0000259" key="12">
    <source>
        <dbReference type="PROSITE" id="PS50967"/>
    </source>
</evidence>
<keyword evidence="5 14" id="KW-0547">Nucleotide-binding</keyword>
<keyword evidence="5 14" id="KW-0067">ATP-binding</keyword>
<dbReference type="PROSITE" id="PS51194">
    <property type="entry name" value="HELICASE_CTER"/>
    <property type="match status" value="1"/>
</dbReference>
<evidence type="ECO:0000256" key="3">
    <source>
        <dbReference type="ARBA" id="ARBA00022723"/>
    </source>
</evidence>
<dbReference type="SUPFAM" id="SSF52540">
    <property type="entry name" value="P-loop containing nucleoside triphosphate hydrolases"/>
    <property type="match status" value="1"/>
</dbReference>
<dbReference type="SMART" id="SM00490">
    <property type="entry name" value="HELICc"/>
    <property type="match status" value="1"/>
</dbReference>
<dbReference type="SMART" id="SM00341">
    <property type="entry name" value="HRDC"/>
    <property type="match status" value="1"/>
</dbReference>
<dbReference type="InterPro" id="IPR001650">
    <property type="entry name" value="Helicase_C-like"/>
</dbReference>
<keyword evidence="7" id="KW-0413">Isomerase</keyword>
<dbReference type="Pfam" id="PF09382">
    <property type="entry name" value="RQC"/>
    <property type="match status" value="1"/>
</dbReference>
<dbReference type="EC" id="5.6.2.4" evidence="9"/>
<dbReference type="Pfam" id="PF16124">
    <property type="entry name" value="RecQ_Zn_bind"/>
    <property type="match status" value="1"/>
</dbReference>
<evidence type="ECO:0000256" key="8">
    <source>
        <dbReference type="ARBA" id="ARBA00034617"/>
    </source>
</evidence>
<dbReference type="SUPFAM" id="SSF47819">
    <property type="entry name" value="HRDC-like"/>
    <property type="match status" value="1"/>
</dbReference>
<dbReference type="GO" id="GO:0000166">
    <property type="term" value="F:nucleotide binding"/>
    <property type="evidence" value="ECO:0007669"/>
    <property type="project" value="InterPro"/>
</dbReference>
<dbReference type="InterPro" id="IPR010997">
    <property type="entry name" value="HRDC-like_sf"/>
</dbReference>
<dbReference type="PANTHER" id="PTHR13710">
    <property type="entry name" value="DNA HELICASE RECQ FAMILY MEMBER"/>
    <property type="match status" value="1"/>
</dbReference>
<dbReference type="FunFam" id="3.40.50.300:FF:000156">
    <property type="entry name" value="ATP-dependent DNA helicase recQ"/>
    <property type="match status" value="1"/>
</dbReference>
<dbReference type="Proteomes" id="UP000886110">
    <property type="component" value="Unassembled WGS sequence"/>
</dbReference>
<dbReference type="GO" id="GO:0006281">
    <property type="term" value="P:DNA repair"/>
    <property type="evidence" value="ECO:0007669"/>
    <property type="project" value="InterPro"/>
</dbReference>
<evidence type="ECO:0000256" key="6">
    <source>
        <dbReference type="ARBA" id="ARBA00023125"/>
    </source>
</evidence>
<accession>A0A7C5HJF9</accession>
<dbReference type="GO" id="GO:0003677">
    <property type="term" value="F:DNA binding"/>
    <property type="evidence" value="ECO:0007669"/>
    <property type="project" value="UniProtKB-KW"/>
</dbReference>
<dbReference type="Gene3D" id="1.10.150.80">
    <property type="entry name" value="HRDC domain"/>
    <property type="match status" value="1"/>
</dbReference>
<organism evidence="14">
    <name type="scientific">candidate division WOR-3 bacterium</name>
    <dbReference type="NCBI Taxonomy" id="2052148"/>
    <lineage>
        <taxon>Bacteria</taxon>
        <taxon>Bacteria division WOR-3</taxon>
    </lineage>
</organism>
<name>A0A7C5HJF9_UNCW3</name>
<dbReference type="InterPro" id="IPR004589">
    <property type="entry name" value="DNA_helicase_ATP-dep_RecQ"/>
</dbReference>
<dbReference type="SMART" id="SM00956">
    <property type="entry name" value="RQC"/>
    <property type="match status" value="1"/>
</dbReference>
<keyword evidence="4 14" id="KW-0378">Hydrolase</keyword>
<dbReference type="PANTHER" id="PTHR13710:SF105">
    <property type="entry name" value="ATP-DEPENDENT DNA HELICASE Q1"/>
    <property type="match status" value="1"/>
</dbReference>
<dbReference type="InterPro" id="IPR036388">
    <property type="entry name" value="WH-like_DNA-bd_sf"/>
</dbReference>
<dbReference type="GO" id="GO:0043590">
    <property type="term" value="C:bacterial nucleoid"/>
    <property type="evidence" value="ECO:0007669"/>
    <property type="project" value="TreeGrafter"/>
</dbReference>
<dbReference type="GO" id="GO:0046872">
    <property type="term" value="F:metal ion binding"/>
    <property type="evidence" value="ECO:0007669"/>
    <property type="project" value="UniProtKB-KW"/>
</dbReference>
<evidence type="ECO:0000256" key="2">
    <source>
        <dbReference type="ARBA" id="ARBA00005446"/>
    </source>
</evidence>
<keyword evidence="3" id="KW-0479">Metal-binding</keyword>
<dbReference type="InterPro" id="IPR027417">
    <property type="entry name" value="P-loop_NTPase"/>
</dbReference>
<dbReference type="NCBIfam" id="TIGR00614">
    <property type="entry name" value="recQ_fam"/>
    <property type="match status" value="1"/>
</dbReference>
<evidence type="ECO:0000259" key="13">
    <source>
        <dbReference type="PROSITE" id="PS51194"/>
    </source>
</evidence>
<evidence type="ECO:0000313" key="14">
    <source>
        <dbReference type="EMBL" id="HHE04749.1"/>
    </source>
</evidence>
<dbReference type="GO" id="GO:0016787">
    <property type="term" value="F:hydrolase activity"/>
    <property type="evidence" value="ECO:0007669"/>
    <property type="project" value="UniProtKB-KW"/>
</dbReference>
<comment type="similarity">
    <text evidence="2">Belongs to the helicase family. RecQ subfamily.</text>
</comment>
<keyword evidence="5 14" id="KW-0347">Helicase</keyword>
<gene>
    <name evidence="14" type="ORF">ENL19_01645</name>
</gene>
<dbReference type="GO" id="GO:0030894">
    <property type="term" value="C:replisome"/>
    <property type="evidence" value="ECO:0007669"/>
    <property type="project" value="TreeGrafter"/>
</dbReference>
<evidence type="ECO:0000256" key="7">
    <source>
        <dbReference type="ARBA" id="ARBA00023235"/>
    </source>
</evidence>